<sequence>MMDKLTKKIRCNPDGTLLIRRWDDRLVVKGKTEEGAPGMRDIRFHGQEESTGDDGYNWETELDYY</sequence>
<keyword evidence="2" id="KW-1185">Reference proteome</keyword>
<evidence type="ECO:0000313" key="1">
    <source>
        <dbReference type="EMBL" id="MBM7717079.1"/>
    </source>
</evidence>
<reference evidence="1 2" key="1">
    <citation type="submission" date="2021-01" db="EMBL/GenBank/DDBJ databases">
        <title>Genomic Encyclopedia of Type Strains, Phase IV (KMG-IV): sequencing the most valuable type-strain genomes for metagenomic binning, comparative biology and taxonomic classification.</title>
        <authorList>
            <person name="Goeker M."/>
        </authorList>
    </citation>
    <scope>NUCLEOTIDE SEQUENCE [LARGE SCALE GENOMIC DNA]</scope>
    <source>
        <strain evidence="1 2">DSM 105453</strain>
    </source>
</reference>
<accession>A0ABS2RD01</accession>
<proteinExistence type="predicted"/>
<dbReference type="RefSeq" id="WP_077109521.1">
    <property type="nucleotide sequence ID" value="NZ_JAFBFH010000038.1"/>
</dbReference>
<name>A0ABS2RD01_9BACI</name>
<protein>
    <submittedName>
        <fullName evidence="1">Uncharacterized protein</fullName>
    </submittedName>
</protein>
<dbReference type="EMBL" id="JAFBFH010000038">
    <property type="protein sequence ID" value="MBM7717079.1"/>
    <property type="molecule type" value="Genomic_DNA"/>
</dbReference>
<dbReference type="Proteomes" id="UP000823485">
    <property type="component" value="Unassembled WGS sequence"/>
</dbReference>
<organism evidence="1 2">
    <name type="scientific">Siminovitchia thermophila</name>
    <dbReference type="NCBI Taxonomy" id="1245522"/>
    <lineage>
        <taxon>Bacteria</taxon>
        <taxon>Bacillati</taxon>
        <taxon>Bacillota</taxon>
        <taxon>Bacilli</taxon>
        <taxon>Bacillales</taxon>
        <taxon>Bacillaceae</taxon>
        <taxon>Siminovitchia</taxon>
    </lineage>
</organism>
<comment type="caution">
    <text evidence="1">The sequence shown here is derived from an EMBL/GenBank/DDBJ whole genome shotgun (WGS) entry which is preliminary data.</text>
</comment>
<evidence type="ECO:0000313" key="2">
    <source>
        <dbReference type="Proteomes" id="UP000823485"/>
    </source>
</evidence>
<gene>
    <name evidence="1" type="ORF">JOC94_004103</name>
</gene>